<dbReference type="PANTHER" id="PTHR43727">
    <property type="entry name" value="DIAMINOPIMELATE DECARBOXYLASE"/>
    <property type="match status" value="1"/>
</dbReference>
<organism evidence="10 11">
    <name type="scientific">Commensalibacter melissae</name>
    <dbReference type="NCBI Taxonomy" id="2070537"/>
    <lineage>
        <taxon>Bacteria</taxon>
        <taxon>Pseudomonadati</taxon>
        <taxon>Pseudomonadota</taxon>
        <taxon>Alphaproteobacteria</taxon>
        <taxon>Acetobacterales</taxon>
        <taxon>Acetobacteraceae</taxon>
    </lineage>
</organism>
<dbReference type="UniPathway" id="UPA00034">
    <property type="reaction ID" value="UER00027"/>
</dbReference>
<evidence type="ECO:0000256" key="8">
    <source>
        <dbReference type="RuleBase" id="RU003738"/>
    </source>
</evidence>
<name>A0A318N787_9PROT</name>
<sequence>MSSSKTEPETNYQTLLQTHPDFIIDEKKGLCFGKVPLQSLTDHYGSPVWVINADILTSRFQKLSKAFLQNKMDISIHYAVKANDHLAILDLLAKEGAGVDIVSLGELKRALKVNINPRKICFSGVGKREEELKAAIQLEIGQINVESREELHLISKIAMDTGKKAAICLRINPDVDARTHHKITTGLAENKFGIAYEQALQVYKEASQLDNILPLGFDVHIGSQISSVEPYKKAFLKMAKLVKQARKEGLEVSVLDCGGGFGISYYDEKESDPYALANLMQGIFSSLNIRICIEPGRWLVGPAGILISKVVRRKNNGPEAPPFIILDAAMNDLLRPAMYDAWHGILPIQAEIYKRPLEKQNIDGPICESSDIFARQRLLPQLRENDEIAILDAGAYGHVMSSSYNARPQALQLMIKDKRLFVIKPRQTFESLWNNETIPNG</sequence>
<evidence type="ECO:0000256" key="6">
    <source>
        <dbReference type="NCBIfam" id="TIGR01048"/>
    </source>
</evidence>
<dbReference type="PANTHER" id="PTHR43727:SF2">
    <property type="entry name" value="GROUP IV DECARBOXYLASE"/>
    <property type="match status" value="1"/>
</dbReference>
<evidence type="ECO:0000256" key="5">
    <source>
        <dbReference type="HAMAP-Rule" id="MF_02120"/>
    </source>
</evidence>
<keyword evidence="4 5" id="KW-0456">Lyase</keyword>
<dbReference type="EC" id="4.1.1.20" evidence="5 6"/>
<dbReference type="InterPro" id="IPR022657">
    <property type="entry name" value="De-COase2_CS"/>
</dbReference>
<comment type="similarity">
    <text evidence="5">Belongs to the Orn/Lys/Arg decarboxylase class-II family. LysA subfamily.</text>
</comment>
<reference evidence="10 11" key="1">
    <citation type="submission" date="2018-05" db="EMBL/GenBank/DDBJ databases">
        <title>Reference genomes for bee gut microbiota database.</title>
        <authorList>
            <person name="Ellegaard K.M."/>
        </authorList>
    </citation>
    <scope>NUCLEOTIDE SEQUENCE [LARGE SCALE GENOMIC DNA]</scope>
    <source>
        <strain evidence="10 11">ESL0284</strain>
    </source>
</reference>
<evidence type="ECO:0000256" key="4">
    <source>
        <dbReference type="ARBA" id="ARBA00023239"/>
    </source>
</evidence>
<feature type="binding site" evidence="5">
    <location>
        <position position="339"/>
    </location>
    <ligand>
        <name>substrate</name>
    </ligand>
</feature>
<dbReference type="PRINTS" id="PR01181">
    <property type="entry name" value="DAPDCRBXLASE"/>
</dbReference>
<dbReference type="Pfam" id="PF02784">
    <property type="entry name" value="Orn_Arg_deC_N"/>
    <property type="match status" value="1"/>
</dbReference>
<dbReference type="InterPro" id="IPR009006">
    <property type="entry name" value="Ala_racemase/Decarboxylase_C"/>
</dbReference>
<dbReference type="InterPro" id="IPR000183">
    <property type="entry name" value="Orn/DAP/Arg_de-COase"/>
</dbReference>
<evidence type="ECO:0000259" key="9">
    <source>
        <dbReference type="Pfam" id="PF02784"/>
    </source>
</evidence>
<feature type="active site" description="Proton donor" evidence="7">
    <location>
        <position position="367"/>
    </location>
</feature>
<feature type="binding site" evidence="5">
    <location>
        <position position="335"/>
    </location>
    <ligand>
        <name>substrate</name>
    </ligand>
</feature>
<comment type="cofactor">
    <cofactor evidence="1 5 7 8">
        <name>pyridoxal 5'-phosphate</name>
        <dbReference type="ChEBI" id="CHEBI:597326"/>
    </cofactor>
</comment>
<dbReference type="PROSITE" id="PS00879">
    <property type="entry name" value="ODR_DC_2_2"/>
    <property type="match status" value="1"/>
</dbReference>
<comment type="pathway">
    <text evidence="5 8">Amino-acid biosynthesis; L-lysine biosynthesis via DAP pathway; L-lysine from DL-2,6-diaminopimelate: step 1/1.</text>
</comment>
<dbReference type="InterPro" id="IPR029066">
    <property type="entry name" value="PLP-binding_barrel"/>
</dbReference>
<evidence type="ECO:0000313" key="11">
    <source>
        <dbReference type="Proteomes" id="UP000247565"/>
    </source>
</evidence>
<keyword evidence="2 5" id="KW-0210">Decarboxylase</keyword>
<comment type="subunit">
    <text evidence="5">Homodimer.</text>
</comment>
<feature type="binding site" evidence="5">
    <location>
        <position position="297"/>
    </location>
    <ligand>
        <name>substrate</name>
    </ligand>
</feature>
<dbReference type="NCBIfam" id="TIGR01048">
    <property type="entry name" value="lysA"/>
    <property type="match status" value="1"/>
</dbReference>
<dbReference type="InterPro" id="IPR022653">
    <property type="entry name" value="De-COase2_pyr-phos_BS"/>
</dbReference>
<dbReference type="HAMAP" id="MF_02120">
    <property type="entry name" value="LysA"/>
    <property type="match status" value="1"/>
</dbReference>
<keyword evidence="11" id="KW-1185">Reference proteome</keyword>
<keyword evidence="5" id="KW-0028">Amino-acid biosynthesis</keyword>
<feature type="binding site" evidence="5">
    <location>
        <position position="260"/>
    </location>
    <ligand>
        <name>pyridoxal 5'-phosphate</name>
        <dbReference type="ChEBI" id="CHEBI:597326"/>
    </ligand>
</feature>
<dbReference type="PROSITE" id="PS00878">
    <property type="entry name" value="ODR_DC_2_1"/>
    <property type="match status" value="1"/>
</dbReference>
<dbReference type="GO" id="GO:0030170">
    <property type="term" value="F:pyridoxal phosphate binding"/>
    <property type="evidence" value="ECO:0007669"/>
    <property type="project" value="UniProtKB-UniRule"/>
</dbReference>
<dbReference type="EMBL" id="QGLT01000001">
    <property type="protein sequence ID" value="PXZ01604.1"/>
    <property type="molecule type" value="Genomic_DNA"/>
</dbReference>
<dbReference type="AlphaFoldDB" id="A0A318N787"/>
<dbReference type="SUPFAM" id="SSF51419">
    <property type="entry name" value="PLP-binding barrel"/>
    <property type="match status" value="1"/>
</dbReference>
<dbReference type="PRINTS" id="PR01179">
    <property type="entry name" value="ODADCRBXLASE"/>
</dbReference>
<gene>
    <name evidence="5 10" type="primary">lysA</name>
    <name evidence="10" type="ORF">DK869_00915</name>
</gene>
<feature type="binding site" evidence="5">
    <location>
        <begin position="294"/>
        <end position="297"/>
    </location>
    <ligand>
        <name>pyridoxal 5'-phosphate</name>
        <dbReference type="ChEBI" id="CHEBI:597326"/>
    </ligand>
</feature>
<comment type="catalytic activity">
    <reaction evidence="5 8">
        <text>meso-2,6-diaminopimelate + H(+) = L-lysine + CO2</text>
        <dbReference type="Rhea" id="RHEA:15101"/>
        <dbReference type="ChEBI" id="CHEBI:15378"/>
        <dbReference type="ChEBI" id="CHEBI:16526"/>
        <dbReference type="ChEBI" id="CHEBI:32551"/>
        <dbReference type="ChEBI" id="CHEBI:57791"/>
        <dbReference type="EC" id="4.1.1.20"/>
    </reaction>
</comment>
<feature type="binding site" evidence="5">
    <location>
        <position position="368"/>
    </location>
    <ligand>
        <name>substrate</name>
    </ligand>
</feature>
<dbReference type="InterPro" id="IPR002986">
    <property type="entry name" value="DAP_deCOOHase_LysA"/>
</dbReference>
<accession>A0A318N787</accession>
<dbReference type="GO" id="GO:0009089">
    <property type="term" value="P:lysine biosynthetic process via diaminopimelate"/>
    <property type="evidence" value="ECO:0007669"/>
    <property type="project" value="UniProtKB-UniRule"/>
</dbReference>
<dbReference type="Proteomes" id="UP000247565">
    <property type="component" value="Unassembled WGS sequence"/>
</dbReference>
<evidence type="ECO:0000313" key="10">
    <source>
        <dbReference type="EMBL" id="PXZ01604.1"/>
    </source>
</evidence>
<keyword evidence="3 5" id="KW-0663">Pyridoxal phosphate</keyword>
<feature type="modified residue" description="N6-(pyridoxal phosphate)lysine" evidence="5 7">
    <location>
        <position position="81"/>
    </location>
</feature>
<comment type="caution">
    <text evidence="10">The sequence shown here is derived from an EMBL/GenBank/DDBJ whole genome shotgun (WGS) entry which is preliminary data.</text>
</comment>
<evidence type="ECO:0000256" key="3">
    <source>
        <dbReference type="ARBA" id="ARBA00022898"/>
    </source>
</evidence>
<dbReference type="SUPFAM" id="SSF50621">
    <property type="entry name" value="Alanine racemase C-terminal domain-like"/>
    <property type="match status" value="1"/>
</dbReference>
<evidence type="ECO:0000256" key="7">
    <source>
        <dbReference type="PIRSR" id="PIRSR600183-50"/>
    </source>
</evidence>
<dbReference type="OrthoDB" id="9802241at2"/>
<dbReference type="CDD" id="cd06828">
    <property type="entry name" value="PLPDE_III_DapDC"/>
    <property type="match status" value="1"/>
</dbReference>
<dbReference type="Gene3D" id="2.40.37.10">
    <property type="entry name" value="Lyase, Ornithine Decarboxylase, Chain A, domain 1"/>
    <property type="match status" value="1"/>
</dbReference>
<dbReference type="Gene3D" id="3.20.20.10">
    <property type="entry name" value="Alanine racemase"/>
    <property type="match status" value="1"/>
</dbReference>
<feature type="binding site" evidence="5">
    <location>
        <position position="396"/>
    </location>
    <ligand>
        <name>pyridoxal 5'-phosphate</name>
        <dbReference type="ChEBI" id="CHEBI:597326"/>
    </ligand>
</feature>
<keyword evidence="5 8" id="KW-0457">Lysine biosynthesis</keyword>
<proteinExistence type="inferred from homology"/>
<comment type="function">
    <text evidence="5">Specifically catalyzes the decarboxylation of meso-diaminopimelate (meso-DAP) to L-lysine.</text>
</comment>
<evidence type="ECO:0000256" key="2">
    <source>
        <dbReference type="ARBA" id="ARBA00022793"/>
    </source>
</evidence>
<dbReference type="FunFam" id="3.20.20.10:FF:000003">
    <property type="entry name" value="Diaminopimelate decarboxylase"/>
    <property type="match status" value="1"/>
</dbReference>
<dbReference type="RefSeq" id="WP_110438123.1">
    <property type="nucleotide sequence ID" value="NZ_CP046393.1"/>
</dbReference>
<protein>
    <recommendedName>
        <fullName evidence="5 6">Diaminopimelate decarboxylase</fullName>
        <shortName evidence="5">DAP decarboxylase</shortName>
        <shortName evidence="5">DAPDC</shortName>
        <ecNumber evidence="5 6">4.1.1.20</ecNumber>
    </recommendedName>
</protein>
<feature type="binding site" evidence="5">
    <location>
        <position position="396"/>
    </location>
    <ligand>
        <name>substrate</name>
    </ligand>
</feature>
<feature type="domain" description="Orn/DAP/Arg decarboxylase 2 N-terminal" evidence="9">
    <location>
        <begin position="59"/>
        <end position="300"/>
    </location>
</feature>
<evidence type="ECO:0000256" key="1">
    <source>
        <dbReference type="ARBA" id="ARBA00001933"/>
    </source>
</evidence>
<dbReference type="InterPro" id="IPR022644">
    <property type="entry name" value="De-COase2_N"/>
</dbReference>
<dbReference type="GO" id="GO:0008836">
    <property type="term" value="F:diaminopimelate decarboxylase activity"/>
    <property type="evidence" value="ECO:0007669"/>
    <property type="project" value="UniProtKB-UniRule"/>
</dbReference>